<dbReference type="EMBL" id="CP002475">
    <property type="protein sequence ID" value="ADW05737.1"/>
    <property type="molecule type" value="Genomic_DNA"/>
</dbReference>
<dbReference type="InterPro" id="IPR028082">
    <property type="entry name" value="Peripla_BP_I"/>
</dbReference>
<organism evidence="2 3">
    <name type="scientific">Streptomyces pratensis (strain ATCC 33331 / IAF-45CD)</name>
    <dbReference type="NCBI Taxonomy" id="591167"/>
    <lineage>
        <taxon>Bacteria</taxon>
        <taxon>Bacillati</taxon>
        <taxon>Actinomycetota</taxon>
        <taxon>Actinomycetes</taxon>
        <taxon>Kitasatosporales</taxon>
        <taxon>Streptomycetaceae</taxon>
        <taxon>Streptomyces</taxon>
    </lineage>
</organism>
<sequence length="961" mass="104466">MTREVWRGSAENEAASAVFHLMQQLIDQYRVNRPVMPLVVAQAEDASAGPGADARVEQIVRQVHRANQLRRVPVKLLEGGGDTPYEAALSMVRALTERPWETRGTSQYKPFVFPRSRLLAAIEQATAAVVAQPGPGSAREREERILEQLGSLRWRPSRSGRNSWWDSLRASVRPETFLGAVFIAVLSVLLGEIGWLLTALVAAAALLGLAVVRLMTRAAPPLLWLRRASRWLATTSSLAASSTAYPSDGWSRFSPSGSWRVIRARAAAVAERVADAGAGDEHARQFHLELRVQALLEDLLDSYRAHAPDWRRSKRTVPPVVFLPTATQDNGGVLLINAVNNVRSRRSEVDPLLLLASLPADRILRHTPPLPPEPPANAGASTGARARYETWVEDLSVGQAPAAAVSLAWVLRLPLTSEQLTHEHAHLQLVTHRVRRTWAWWVMSRRTVTLALVCALLGTFLWSAHWKETYCYGPLVGRNTDSVRLTGPGGAEECVGVATVAQVRFAEGNTLQLNGVGKGVTFERIEQAIREQNAGIPPGAPHVTVVYAGPLTGTDANREDTRKGLEELTGVYLHQRFVNDTANRSVKLRVLTANGGQDMLRQTTAVKKIIEVARRDSSVVGVVGLGRNTTESATVTGLLQRAGLPVVDTTNSGSDLAREYPNYFGLAATDEEQADAVGLIAGQLADRLDDPQAVVLSRKVGNEDKDRYTTEQRRVGLAMLKESGFALVSDTRYSLSRDGSSANLDAPLHAICGAERVPDALYFAGRVEDVNTLMSGLGQTAGCSDKAITVFTGDDLTKARFDDATKLADKVTLYYGALAPMSQGGGRAFYEDSRKALQSLLPEGRQLPALPKERPYEDRLFTSGQTVISYQATAALYAAATRSDNPQSAAETWATLYSVALHDMPTGTITFRGTIPYTDQRVHGLDIVEVTRPGPDARSRSVCGRAAGDRTPLTRADCRVP</sequence>
<feature type="transmembrane region" description="Helical" evidence="1">
    <location>
        <begin position="170"/>
        <end position="189"/>
    </location>
</feature>
<evidence type="ECO:0000313" key="3">
    <source>
        <dbReference type="Proteomes" id="UP000002066"/>
    </source>
</evidence>
<keyword evidence="1" id="KW-1133">Transmembrane helix</keyword>
<dbReference type="Proteomes" id="UP000002066">
    <property type="component" value="Chromosome"/>
</dbReference>
<proteinExistence type="predicted"/>
<dbReference type="KEGG" id="sfa:Sfla_4329"/>
<evidence type="ECO:0000256" key="1">
    <source>
        <dbReference type="SAM" id="Phobius"/>
    </source>
</evidence>
<name>A0A8D3WJB6_STRFA</name>
<evidence type="ECO:0000313" key="2">
    <source>
        <dbReference type="EMBL" id="ADW05737.1"/>
    </source>
</evidence>
<reference evidence="2 3" key="1">
    <citation type="submission" date="2011-01" db="EMBL/GenBank/DDBJ databases">
        <title>Complete sequence of chromosome of Streptomyces flavogriseus ATCC 33331.</title>
        <authorList>
            <consortium name="US DOE Joint Genome Institute"/>
            <person name="Lucas S."/>
            <person name="Copeland A."/>
            <person name="Lapidus A."/>
            <person name="Cheng J.-F."/>
            <person name="Goodwin L."/>
            <person name="Pitluck S."/>
            <person name="Davenport K."/>
            <person name="Detter J.C."/>
            <person name="Han C."/>
            <person name="Tapia R."/>
            <person name="Land M."/>
            <person name="Hauser L."/>
            <person name="Kyrpides N."/>
            <person name="Ivanova N."/>
            <person name="Ovchinnikova G."/>
            <person name="Pagani I."/>
            <person name="Brumm P."/>
            <person name="Mead D."/>
            <person name="Woyke T."/>
        </authorList>
    </citation>
    <scope>NUCLEOTIDE SEQUENCE [LARGE SCALE GENOMIC DNA]</scope>
    <source>
        <strain evidence="3">ATCC 33331 / IAF-45CD</strain>
    </source>
</reference>
<dbReference type="OrthoDB" id="3440574at2"/>
<dbReference type="AlphaFoldDB" id="A0A8D3WJB6"/>
<accession>A0A8D3WJB6</accession>
<keyword evidence="1" id="KW-0472">Membrane</keyword>
<protein>
    <recommendedName>
        <fullName evidence="4">Amino acid/amide ABC transporter substrate-binding protein (HAAT family)</fullName>
    </recommendedName>
</protein>
<evidence type="ECO:0008006" key="4">
    <source>
        <dbReference type="Google" id="ProtNLM"/>
    </source>
</evidence>
<keyword evidence="1" id="KW-0812">Transmembrane</keyword>
<gene>
    <name evidence="2" type="ordered locus">Sfla_4329</name>
</gene>
<dbReference type="Gene3D" id="3.40.50.2300">
    <property type="match status" value="2"/>
</dbReference>
<dbReference type="SUPFAM" id="SSF53822">
    <property type="entry name" value="Periplasmic binding protein-like I"/>
    <property type="match status" value="1"/>
</dbReference>